<dbReference type="SUPFAM" id="SSF53822">
    <property type="entry name" value="Periplasmic binding protein-like I"/>
    <property type="match status" value="1"/>
</dbReference>
<dbReference type="InterPro" id="IPR028082">
    <property type="entry name" value="Peripla_BP_I"/>
</dbReference>
<feature type="domain" description="HTH lacI-type" evidence="5">
    <location>
        <begin position="28"/>
        <end position="82"/>
    </location>
</feature>
<evidence type="ECO:0000256" key="1">
    <source>
        <dbReference type="ARBA" id="ARBA00023015"/>
    </source>
</evidence>
<keyword evidence="3" id="KW-0804">Transcription</keyword>
<dbReference type="RefSeq" id="WP_224039401.1">
    <property type="nucleotide sequence ID" value="NZ_CAJZAH010000001.1"/>
</dbReference>
<dbReference type="CDD" id="cd01392">
    <property type="entry name" value="HTH_LacI"/>
    <property type="match status" value="1"/>
</dbReference>
<dbReference type="Proteomes" id="UP000721236">
    <property type="component" value="Unassembled WGS sequence"/>
</dbReference>
<dbReference type="EMBL" id="CAJZAH010000001">
    <property type="protein sequence ID" value="CAG9166698.1"/>
    <property type="molecule type" value="Genomic_DNA"/>
</dbReference>
<sequence>MPPDPERPVSGRSTARRQRAARPSSGTYTVRDIAAMAGVSSVTVSRYFNEPQRVSEAARARIARVVEQTSYVPNQAARFLATNQGGVVGAVMQNVTSATFADMVRGMSDMAERNGLQLLLANSNFSRDSEGRALRTFAGWHPRALVLTRSDHSPETDALLSRLRVPIVEAWEFHAGRPFHQVGFCQLTVGRMLARHFIGQGAARIRFVLNGAVEDGRATRRSEGYAQAMVEAGLAPDVWRAGAADDVGAAREAIAAIAALAPAERPRAAIFANDSMAITAILSAPALGIGVPAGLAIAGFGDTPLSAVTTPALTTVRPDAYAIGSRALAIVVAALQGGTPGGGPQAVEVPCALVERESSRLC</sequence>
<evidence type="ECO:0000256" key="4">
    <source>
        <dbReference type="SAM" id="MobiDB-lite"/>
    </source>
</evidence>
<evidence type="ECO:0000313" key="6">
    <source>
        <dbReference type="EMBL" id="CAG9166698.1"/>
    </source>
</evidence>
<dbReference type="Pfam" id="PF00356">
    <property type="entry name" value="LacI"/>
    <property type="match status" value="1"/>
</dbReference>
<evidence type="ECO:0000259" key="5">
    <source>
        <dbReference type="PROSITE" id="PS50932"/>
    </source>
</evidence>
<organism evidence="6 7">
    <name type="scientific">Cupriavidus respiraculi</name>
    <dbReference type="NCBI Taxonomy" id="195930"/>
    <lineage>
        <taxon>Bacteria</taxon>
        <taxon>Pseudomonadati</taxon>
        <taxon>Pseudomonadota</taxon>
        <taxon>Betaproteobacteria</taxon>
        <taxon>Burkholderiales</taxon>
        <taxon>Burkholderiaceae</taxon>
        <taxon>Cupriavidus</taxon>
    </lineage>
</organism>
<dbReference type="PANTHER" id="PTHR30146">
    <property type="entry name" value="LACI-RELATED TRANSCRIPTIONAL REPRESSOR"/>
    <property type="match status" value="1"/>
</dbReference>
<dbReference type="Gene3D" id="3.40.50.2300">
    <property type="match status" value="2"/>
</dbReference>
<dbReference type="PROSITE" id="PS50932">
    <property type="entry name" value="HTH_LACI_2"/>
    <property type="match status" value="1"/>
</dbReference>
<dbReference type="SMART" id="SM00354">
    <property type="entry name" value="HTH_LACI"/>
    <property type="match status" value="1"/>
</dbReference>
<feature type="region of interest" description="Disordered" evidence="4">
    <location>
        <begin position="1"/>
        <end position="26"/>
    </location>
</feature>
<dbReference type="Gene3D" id="1.10.260.40">
    <property type="entry name" value="lambda repressor-like DNA-binding domains"/>
    <property type="match status" value="1"/>
</dbReference>
<evidence type="ECO:0000256" key="3">
    <source>
        <dbReference type="ARBA" id="ARBA00023163"/>
    </source>
</evidence>
<reference evidence="6 7" key="1">
    <citation type="submission" date="2021-08" db="EMBL/GenBank/DDBJ databases">
        <authorList>
            <person name="Peeters C."/>
        </authorList>
    </citation>
    <scope>NUCLEOTIDE SEQUENCE [LARGE SCALE GENOMIC DNA]</scope>
    <source>
        <strain evidence="6 7">LMG 21510</strain>
    </source>
</reference>
<dbReference type="InterPro" id="IPR000843">
    <property type="entry name" value="HTH_LacI"/>
</dbReference>
<gene>
    <name evidence="6" type="primary">purR_3</name>
    <name evidence="6" type="ORF">LMG21510_00500</name>
</gene>
<dbReference type="InterPro" id="IPR010982">
    <property type="entry name" value="Lambda_DNA-bd_dom_sf"/>
</dbReference>
<keyword evidence="1" id="KW-0805">Transcription regulation</keyword>
<name>A0ABM8WH28_9BURK</name>
<dbReference type="Pfam" id="PF13377">
    <property type="entry name" value="Peripla_BP_3"/>
    <property type="match status" value="1"/>
</dbReference>
<comment type="caution">
    <text evidence="6">The sequence shown here is derived from an EMBL/GenBank/DDBJ whole genome shotgun (WGS) entry which is preliminary data.</text>
</comment>
<keyword evidence="7" id="KW-1185">Reference proteome</keyword>
<dbReference type="InterPro" id="IPR046335">
    <property type="entry name" value="LacI/GalR-like_sensor"/>
</dbReference>
<evidence type="ECO:0000256" key="2">
    <source>
        <dbReference type="ARBA" id="ARBA00023125"/>
    </source>
</evidence>
<evidence type="ECO:0000313" key="7">
    <source>
        <dbReference type="Proteomes" id="UP000721236"/>
    </source>
</evidence>
<proteinExistence type="predicted"/>
<dbReference type="PANTHER" id="PTHR30146:SF33">
    <property type="entry name" value="TRANSCRIPTIONAL REGULATOR"/>
    <property type="match status" value="1"/>
</dbReference>
<accession>A0ABM8WH28</accession>
<keyword evidence="2" id="KW-0238">DNA-binding</keyword>
<protein>
    <submittedName>
        <fullName evidence="6">HTH-type transcriptional repressor PurR</fullName>
    </submittedName>
</protein>
<dbReference type="SUPFAM" id="SSF47413">
    <property type="entry name" value="lambda repressor-like DNA-binding domains"/>
    <property type="match status" value="1"/>
</dbReference>